<protein>
    <submittedName>
        <fullName evidence="2">FAD-dependent oxidoreductase</fullName>
    </submittedName>
</protein>
<dbReference type="PANTHER" id="PTHR16128:SF5">
    <property type="entry name" value="FAD_NAD(P)-BINDING OXIDOREDUCTASE FAMILY PROTEIN"/>
    <property type="match status" value="1"/>
</dbReference>
<dbReference type="EMBL" id="BMGJ01000009">
    <property type="protein sequence ID" value="GGD67944.1"/>
    <property type="molecule type" value="Genomic_DNA"/>
</dbReference>
<dbReference type="SUPFAM" id="SSF51905">
    <property type="entry name" value="FAD/NAD(P)-binding domain"/>
    <property type="match status" value="1"/>
</dbReference>
<dbReference type="Pfam" id="PF01593">
    <property type="entry name" value="Amino_oxidase"/>
    <property type="match status" value="1"/>
</dbReference>
<keyword evidence="3" id="KW-1185">Reference proteome</keyword>
<dbReference type="RefSeq" id="WP_099035133.1">
    <property type="nucleotide sequence ID" value="NZ_BMGJ01000009.1"/>
</dbReference>
<evidence type="ECO:0000313" key="3">
    <source>
        <dbReference type="Proteomes" id="UP000614272"/>
    </source>
</evidence>
<gene>
    <name evidence="2" type="ORF">GCM10011357_23810</name>
</gene>
<dbReference type="Pfam" id="PF13450">
    <property type="entry name" value="NAD_binding_8"/>
    <property type="match status" value="1"/>
</dbReference>
<sequence length="332" mass="37132">MAKIAIIGAGVSGSLLAYKLSLDGHAVSILEKSRGRGGRCTSKRTEWGRFDIGAPFIRTHDEKTINLLSQLEGAEVARRWSVSPVDYTFNSQMTTDVQAQHTDERFYVFTPGMNAACQYWQQYCELITSARITRIQQNGSGWKLSDQQGEYGVFDWVITTLPWPQVHPLLAEHFEGLPPQSEAQWLSCRTLAMQFDNMITPPSDLIYLHNSSLQLLVCDSAKPGREKATWPIWVAHSNHIPSTENLCTDESDWAEGACAQVAAIFGQTSLMMRHRYQHVWRYARLSHQGQRPGILLDPAKRLAAAGDWCIGGSIPAAIKAVQRLHSQLAQIL</sequence>
<evidence type="ECO:0000259" key="1">
    <source>
        <dbReference type="Pfam" id="PF01593"/>
    </source>
</evidence>
<dbReference type="PANTHER" id="PTHR16128">
    <property type="entry name" value="FAD/NAD(P)-BINDING OXIDOREDUCTASE FAMILY PROTEIN"/>
    <property type="match status" value="1"/>
</dbReference>
<dbReference type="InterPro" id="IPR036188">
    <property type="entry name" value="FAD/NAD-bd_sf"/>
</dbReference>
<dbReference type="Gene3D" id="3.90.660.10">
    <property type="match status" value="1"/>
</dbReference>
<dbReference type="InterPro" id="IPR002937">
    <property type="entry name" value="Amino_oxidase"/>
</dbReference>
<reference evidence="3" key="1">
    <citation type="journal article" date="2019" name="Int. J. Syst. Evol. Microbiol.">
        <title>The Global Catalogue of Microorganisms (GCM) 10K type strain sequencing project: providing services to taxonomists for standard genome sequencing and annotation.</title>
        <authorList>
            <consortium name="The Broad Institute Genomics Platform"/>
            <consortium name="The Broad Institute Genome Sequencing Center for Infectious Disease"/>
            <person name="Wu L."/>
            <person name="Ma J."/>
        </authorList>
    </citation>
    <scope>NUCLEOTIDE SEQUENCE [LARGE SCALE GENOMIC DNA]</scope>
    <source>
        <strain evidence="3">CGMCC 1.12923</strain>
    </source>
</reference>
<dbReference type="Proteomes" id="UP000614272">
    <property type="component" value="Unassembled WGS sequence"/>
</dbReference>
<organism evidence="2 3">
    <name type="scientific">Lacimicrobium alkaliphilum</name>
    <dbReference type="NCBI Taxonomy" id="1526571"/>
    <lineage>
        <taxon>Bacteria</taxon>
        <taxon>Pseudomonadati</taxon>
        <taxon>Pseudomonadota</taxon>
        <taxon>Gammaproteobacteria</taxon>
        <taxon>Alteromonadales</taxon>
        <taxon>Alteromonadaceae</taxon>
        <taxon>Lacimicrobium</taxon>
    </lineage>
</organism>
<name>A0ABQ1RH77_9ALTE</name>
<dbReference type="Gene3D" id="3.50.50.60">
    <property type="entry name" value="FAD/NAD(P)-binding domain"/>
    <property type="match status" value="1"/>
</dbReference>
<accession>A0ABQ1RH77</accession>
<feature type="domain" description="Amine oxidase" evidence="1">
    <location>
        <begin position="112"/>
        <end position="319"/>
    </location>
</feature>
<proteinExistence type="predicted"/>
<comment type="caution">
    <text evidence="2">The sequence shown here is derived from an EMBL/GenBank/DDBJ whole genome shotgun (WGS) entry which is preliminary data.</text>
</comment>
<evidence type="ECO:0000313" key="2">
    <source>
        <dbReference type="EMBL" id="GGD67944.1"/>
    </source>
</evidence>